<protein>
    <submittedName>
        <fullName evidence="1">MIP22686p</fullName>
    </submittedName>
</protein>
<accession>D6W4N6</accession>
<reference evidence="1" key="1">
    <citation type="submission" date="2010-06" db="EMBL/GenBank/DDBJ databases">
        <authorList>
            <person name="Carlson J."/>
            <person name="Booth B."/>
            <person name="Frise E."/>
            <person name="Sandler J."/>
            <person name="Wan K."/>
            <person name="Yu C."/>
            <person name="Celniker S."/>
        </authorList>
    </citation>
    <scope>NUCLEOTIDE SEQUENCE</scope>
</reference>
<sequence>LLSSIFEFKILFFCKHAPCLFFSFNFSRLQYRRFPASHFLSARPIWTTEQRTPTPTNITITTHHRNSILTSISTPMPTWPRIAFCFITRAFSFINSREALNF</sequence>
<proteinExistence type="evidence at transcript level"/>
<evidence type="ECO:0000313" key="1">
    <source>
        <dbReference type="EMBL" id="ADI32774.1"/>
    </source>
</evidence>
<name>D6W4N6_DROME</name>
<organism evidence="1">
    <name type="scientific">Drosophila melanogaster</name>
    <name type="common">Fruit fly</name>
    <dbReference type="NCBI Taxonomy" id="7227"/>
    <lineage>
        <taxon>Eukaryota</taxon>
        <taxon>Metazoa</taxon>
        <taxon>Ecdysozoa</taxon>
        <taxon>Arthropoda</taxon>
        <taxon>Hexapoda</taxon>
        <taxon>Insecta</taxon>
        <taxon>Pterygota</taxon>
        <taxon>Neoptera</taxon>
        <taxon>Endopterygota</taxon>
        <taxon>Diptera</taxon>
        <taxon>Brachycera</taxon>
        <taxon>Muscomorpha</taxon>
        <taxon>Ephydroidea</taxon>
        <taxon>Drosophilidae</taxon>
        <taxon>Drosophila</taxon>
        <taxon>Sophophora</taxon>
    </lineage>
</organism>
<dbReference type="AlphaFoldDB" id="D6W4N6"/>
<dbReference type="EMBL" id="BT124936">
    <property type="protein sequence ID" value="ADI32774.1"/>
    <property type="molecule type" value="mRNA"/>
</dbReference>
<feature type="non-terminal residue" evidence="1">
    <location>
        <position position="1"/>
    </location>
</feature>